<dbReference type="GO" id="GO:0016798">
    <property type="term" value="F:hydrolase activity, acting on glycosyl bonds"/>
    <property type="evidence" value="ECO:0007669"/>
    <property type="project" value="UniProtKB-KW"/>
</dbReference>
<evidence type="ECO:0000313" key="5">
    <source>
        <dbReference type="Proteomes" id="UP001370490"/>
    </source>
</evidence>
<dbReference type="Pfam" id="PF14541">
    <property type="entry name" value="TAXi_C"/>
    <property type="match status" value="1"/>
</dbReference>
<comment type="caution">
    <text evidence="4">The sequence shown here is derived from an EMBL/GenBank/DDBJ whole genome shotgun (WGS) entry which is preliminary data.</text>
</comment>
<dbReference type="InterPro" id="IPR021109">
    <property type="entry name" value="Peptidase_aspartic_dom_sf"/>
</dbReference>
<dbReference type="InterPro" id="IPR001461">
    <property type="entry name" value="Aspartic_peptidase_A1"/>
</dbReference>
<dbReference type="InterPro" id="IPR032799">
    <property type="entry name" value="TAXi_C"/>
</dbReference>
<dbReference type="PROSITE" id="PS51767">
    <property type="entry name" value="PEPTIDASE_A1"/>
    <property type="match status" value="1"/>
</dbReference>
<dbReference type="Proteomes" id="UP001370490">
    <property type="component" value="Unassembled WGS sequence"/>
</dbReference>
<dbReference type="Gene3D" id="2.40.70.10">
    <property type="entry name" value="Acid Proteases"/>
    <property type="match status" value="2"/>
</dbReference>
<comment type="similarity">
    <text evidence="1">Belongs to the peptidase A1 family.</text>
</comment>
<dbReference type="CDD" id="cd05472">
    <property type="entry name" value="cnd41_like"/>
    <property type="match status" value="1"/>
</dbReference>
<dbReference type="GO" id="GO:0045493">
    <property type="term" value="P:xylan catabolic process"/>
    <property type="evidence" value="ECO:0007669"/>
    <property type="project" value="UniProtKB-KW"/>
</dbReference>
<feature type="active site" evidence="2">
    <location>
        <position position="141"/>
    </location>
</feature>
<keyword evidence="4" id="KW-0119">Carbohydrate metabolism</keyword>
<keyword evidence="5" id="KW-1185">Reference proteome</keyword>
<dbReference type="InterPro" id="IPR033121">
    <property type="entry name" value="PEPTIDASE_A1"/>
</dbReference>
<keyword evidence="4" id="KW-0624">Polysaccharide degradation</keyword>
<dbReference type="SUPFAM" id="SSF50630">
    <property type="entry name" value="Acid proteases"/>
    <property type="match status" value="1"/>
</dbReference>
<keyword evidence="4" id="KW-0326">Glycosidase</keyword>
<dbReference type="AlphaFoldDB" id="A0AAN8V5A0"/>
<dbReference type="InterPro" id="IPR001969">
    <property type="entry name" value="Aspartic_peptidase_AS"/>
</dbReference>
<dbReference type="EMBL" id="JBAMMX010000014">
    <property type="protein sequence ID" value="KAK6927755.1"/>
    <property type="molecule type" value="Genomic_DNA"/>
</dbReference>
<dbReference type="InterPro" id="IPR032861">
    <property type="entry name" value="TAXi_N"/>
</dbReference>
<name>A0AAN8V5A0_9MAGN</name>
<dbReference type="InterPro" id="IPR033873">
    <property type="entry name" value="CND41-like"/>
</dbReference>
<gene>
    <name evidence="4" type="ORF">RJ641_006346</name>
</gene>
<dbReference type="Pfam" id="PF14543">
    <property type="entry name" value="TAXi_N"/>
    <property type="match status" value="1"/>
</dbReference>
<dbReference type="FunFam" id="2.40.70.10:FF:000031">
    <property type="entry name" value="Aspartyl protease AED1"/>
    <property type="match status" value="1"/>
</dbReference>
<proteinExistence type="inferred from homology"/>
<dbReference type="PANTHER" id="PTHR13683">
    <property type="entry name" value="ASPARTYL PROTEASES"/>
    <property type="match status" value="1"/>
</dbReference>
<reference evidence="4 5" key="1">
    <citation type="submission" date="2023-12" db="EMBL/GenBank/DDBJ databases">
        <title>A high-quality genome assembly for Dillenia turbinata (Dilleniales).</title>
        <authorList>
            <person name="Chanderbali A."/>
        </authorList>
    </citation>
    <scope>NUCLEOTIDE SEQUENCE [LARGE SCALE GENOMIC DNA]</scope>
    <source>
        <strain evidence="4">LSX21</strain>
        <tissue evidence="4">Leaf</tissue>
    </source>
</reference>
<organism evidence="4 5">
    <name type="scientific">Dillenia turbinata</name>
    <dbReference type="NCBI Taxonomy" id="194707"/>
    <lineage>
        <taxon>Eukaryota</taxon>
        <taxon>Viridiplantae</taxon>
        <taxon>Streptophyta</taxon>
        <taxon>Embryophyta</taxon>
        <taxon>Tracheophyta</taxon>
        <taxon>Spermatophyta</taxon>
        <taxon>Magnoliopsida</taxon>
        <taxon>eudicotyledons</taxon>
        <taxon>Gunneridae</taxon>
        <taxon>Pentapetalae</taxon>
        <taxon>Dilleniales</taxon>
        <taxon>Dilleniaceae</taxon>
        <taxon>Dillenia</taxon>
    </lineage>
</organism>
<keyword evidence="4" id="KW-0378">Hydrolase</keyword>
<dbReference type="PANTHER" id="PTHR13683:SF809">
    <property type="entry name" value="PEPTIDASE A1 DOMAIN-CONTAINING PROTEIN"/>
    <property type="match status" value="1"/>
</dbReference>
<dbReference type="FunFam" id="2.40.70.10:FF:000013">
    <property type="entry name" value="Aspartyl protease AED1"/>
    <property type="match status" value="1"/>
</dbReference>
<keyword evidence="4" id="KW-0858">Xylan degradation</keyword>
<evidence type="ECO:0000256" key="2">
    <source>
        <dbReference type="PIRSR" id="PIRSR601461-1"/>
    </source>
</evidence>
<evidence type="ECO:0000313" key="4">
    <source>
        <dbReference type="EMBL" id="KAK6927755.1"/>
    </source>
</evidence>
<dbReference type="PROSITE" id="PS00141">
    <property type="entry name" value="ASP_PROTEASE"/>
    <property type="match status" value="1"/>
</dbReference>
<dbReference type="GO" id="GO:0006508">
    <property type="term" value="P:proteolysis"/>
    <property type="evidence" value="ECO:0007669"/>
    <property type="project" value="InterPro"/>
</dbReference>
<sequence length="464" mass="49822">MIPKAFNWATPEMQPREKMTIFTPTPIPLENGIDQIEGGELDHRDLHLDLYHVHGPDSPFTSQLPLSFSVILSRDQARVRALNHRLSKSKHKKLRKSASGALLRPKLVSVPLNPGLSIGTGNYYVKIGLGSPATYYLMVVDTGSSFSWLQCQPCLSFCHSQVGQIFDPSASKTYKKLSCYATECSALKSATLNDPGCDSKKTCLYAASYGDSSFSIGYLSQDLLTISPRDTFPGFVYGCGQDNEGLFGRSAGLIGLAKNKLSLLSQVSKNYGYAFSYCLPSTGSFSGSLSIGKASLFSPALKFTPMMSDSLDPSLYFLRIAAITVAGKLLSVSPTAYKVSTIIDSGTVITRLPVPVYRALSQAFGKIMSAKHQTAPAYSILDTCYKGSVKTITSDVPTVQIMFPGGASLNLRPQNVLVDVDSDVTCLAFAGTSNVAIVGNHQQQGFKVAYDVTSSRIGIAPGGC</sequence>
<protein>
    <submittedName>
        <fullName evidence="4">Xylanase inhibitor, N-terminal</fullName>
    </submittedName>
</protein>
<evidence type="ECO:0000256" key="1">
    <source>
        <dbReference type="ARBA" id="ARBA00007447"/>
    </source>
</evidence>
<dbReference type="GO" id="GO:0004190">
    <property type="term" value="F:aspartic-type endopeptidase activity"/>
    <property type="evidence" value="ECO:0007669"/>
    <property type="project" value="InterPro"/>
</dbReference>
<feature type="active site" evidence="2">
    <location>
        <position position="344"/>
    </location>
</feature>
<feature type="domain" description="Peptidase A1" evidence="3">
    <location>
        <begin position="123"/>
        <end position="460"/>
    </location>
</feature>
<accession>A0AAN8V5A0</accession>
<evidence type="ECO:0000259" key="3">
    <source>
        <dbReference type="PROSITE" id="PS51767"/>
    </source>
</evidence>